<dbReference type="RefSeq" id="WP_179820861.1">
    <property type="nucleotide sequence ID" value="NZ_JACCFS010000001.1"/>
</dbReference>
<keyword evidence="4" id="KW-1185">Reference proteome</keyword>
<name>A0A7Z0J8X5_9ACTN</name>
<feature type="transmembrane region" description="Helical" evidence="2">
    <location>
        <begin position="6"/>
        <end position="24"/>
    </location>
</feature>
<evidence type="ECO:0000256" key="2">
    <source>
        <dbReference type="SAM" id="Phobius"/>
    </source>
</evidence>
<protein>
    <submittedName>
        <fullName evidence="3">Uncharacterized protein</fullName>
    </submittedName>
</protein>
<reference evidence="3 4" key="1">
    <citation type="submission" date="2020-07" db="EMBL/GenBank/DDBJ databases">
        <title>Sequencing the genomes of 1000 actinobacteria strains.</title>
        <authorList>
            <person name="Klenk H.-P."/>
        </authorList>
    </citation>
    <scope>NUCLEOTIDE SEQUENCE [LARGE SCALE GENOMIC DNA]</scope>
    <source>
        <strain evidence="3 4">DSM 44442</strain>
    </source>
</reference>
<sequence>MLFAYWALAVGLALLTAGVVLIVLRRRAAGTGDTSERPKLERFSWISSIISMVTGLISTLIGLVPLLEEQGDAAPENTAPSQSPPRSGGAPEQERQCRSDWTPMASGMTAYQACTTLSEGGVALTARVQPTDLVTDTVQVTVWVWLMDRNPDLIESGQLDQTRDTATLNRCRVTLSGDEVQECGPFVVQPPHEGVFSTAGSVRENDSELPPGWDNPAFAGTQGPAVRWPEAISED</sequence>
<dbReference type="EMBL" id="JACCFS010000001">
    <property type="protein sequence ID" value="NYJ32884.1"/>
    <property type="molecule type" value="Genomic_DNA"/>
</dbReference>
<comment type="caution">
    <text evidence="3">The sequence shown here is derived from an EMBL/GenBank/DDBJ whole genome shotgun (WGS) entry which is preliminary data.</text>
</comment>
<feature type="region of interest" description="Disordered" evidence="1">
    <location>
        <begin position="202"/>
        <end position="235"/>
    </location>
</feature>
<keyword evidence="2" id="KW-1133">Transmembrane helix</keyword>
<accession>A0A7Z0J8X5</accession>
<evidence type="ECO:0000313" key="3">
    <source>
        <dbReference type="EMBL" id="NYJ32884.1"/>
    </source>
</evidence>
<dbReference type="AlphaFoldDB" id="A0A7Z0J8X5"/>
<proteinExistence type="predicted"/>
<evidence type="ECO:0000313" key="4">
    <source>
        <dbReference type="Proteomes" id="UP000572051"/>
    </source>
</evidence>
<organism evidence="3 4">
    <name type="scientific">Nocardiopsis aegyptia</name>
    <dbReference type="NCBI Taxonomy" id="220378"/>
    <lineage>
        <taxon>Bacteria</taxon>
        <taxon>Bacillati</taxon>
        <taxon>Actinomycetota</taxon>
        <taxon>Actinomycetes</taxon>
        <taxon>Streptosporangiales</taxon>
        <taxon>Nocardiopsidaceae</taxon>
        <taxon>Nocardiopsis</taxon>
    </lineage>
</organism>
<feature type="transmembrane region" description="Helical" evidence="2">
    <location>
        <begin position="45"/>
        <end position="67"/>
    </location>
</feature>
<feature type="region of interest" description="Disordered" evidence="1">
    <location>
        <begin position="72"/>
        <end position="96"/>
    </location>
</feature>
<keyword evidence="2" id="KW-0812">Transmembrane</keyword>
<evidence type="ECO:0000256" key="1">
    <source>
        <dbReference type="SAM" id="MobiDB-lite"/>
    </source>
</evidence>
<gene>
    <name evidence="3" type="ORF">HNR10_000765</name>
</gene>
<keyword evidence="2" id="KW-0472">Membrane</keyword>
<dbReference type="Proteomes" id="UP000572051">
    <property type="component" value="Unassembled WGS sequence"/>
</dbReference>